<dbReference type="Pfam" id="PF12697">
    <property type="entry name" value="Abhydrolase_6"/>
    <property type="match status" value="1"/>
</dbReference>
<evidence type="ECO:0000259" key="2">
    <source>
        <dbReference type="Pfam" id="PF12697"/>
    </source>
</evidence>
<dbReference type="InterPro" id="IPR000073">
    <property type="entry name" value="AB_hydrolase_1"/>
</dbReference>
<feature type="chain" id="PRO_5004845660" description="AB hydrolase-1 domain-containing protein" evidence="1">
    <location>
        <begin position="23"/>
        <end position="349"/>
    </location>
</feature>
<name>W4L8Z8_ENTF1</name>
<keyword evidence="4" id="KW-1185">Reference proteome</keyword>
<evidence type="ECO:0000256" key="1">
    <source>
        <dbReference type="SAM" id="SignalP"/>
    </source>
</evidence>
<organism evidence="3 4">
    <name type="scientific">Entotheonella factor</name>
    <dbReference type="NCBI Taxonomy" id="1429438"/>
    <lineage>
        <taxon>Bacteria</taxon>
        <taxon>Pseudomonadati</taxon>
        <taxon>Nitrospinota/Tectimicrobiota group</taxon>
        <taxon>Candidatus Tectimicrobiota</taxon>
        <taxon>Candidatus Entotheonellia</taxon>
        <taxon>Candidatus Entotheonellales</taxon>
        <taxon>Candidatus Entotheonellaceae</taxon>
        <taxon>Candidatus Entotheonella</taxon>
    </lineage>
</organism>
<gene>
    <name evidence="3" type="ORF">ETSY1_37700</name>
</gene>
<dbReference type="SUPFAM" id="SSF53474">
    <property type="entry name" value="alpha/beta-Hydrolases"/>
    <property type="match status" value="1"/>
</dbReference>
<accession>W4L8Z8</accession>
<feature type="domain" description="AB hydrolase-1" evidence="2">
    <location>
        <begin position="65"/>
        <end position="338"/>
    </location>
</feature>
<feature type="signal peptide" evidence="1">
    <location>
        <begin position="1"/>
        <end position="22"/>
    </location>
</feature>
<dbReference type="Proteomes" id="UP000019141">
    <property type="component" value="Unassembled WGS sequence"/>
</dbReference>
<dbReference type="InterPro" id="IPR029058">
    <property type="entry name" value="AB_hydrolase_fold"/>
</dbReference>
<evidence type="ECO:0000313" key="4">
    <source>
        <dbReference type="Proteomes" id="UP000019141"/>
    </source>
</evidence>
<keyword evidence="1" id="KW-0732">Signal</keyword>
<proteinExistence type="predicted"/>
<sequence length="349" mass="37703">MKHLVLGIMAAALLLVTQVALAIAVPNTDYDIMIEDVELRPGVEVDLHVEVYVNEDAPCQGRTFLAVHGFAHTAATWEPFIEALFDNNPTGPVVCRVAALNLLGRGDSSLPTGLTYGELLLDDHATALLATLDGLRQRGVRPTSLISHSQGSILVQMAQQRLIDSGTNLRRRFRIRNVIMLTSVLPAELPWAFSDSGAGEGVVAAFLTNDPVLGQVIDIPDAAFPGLFFADLMGNVVSGAPTPAQVGNLGYNAPEPLNASLQLVGAAPFSRPSIDRRIFAPQRGTRLFMATFEQDVLFPPAENTELYKYLTGDNRLRRLAVVEGPETVHDLHVSDPEGLLEDIADDIDI</sequence>
<dbReference type="Gene3D" id="3.40.50.1820">
    <property type="entry name" value="alpha/beta hydrolase"/>
    <property type="match status" value="1"/>
</dbReference>
<evidence type="ECO:0000313" key="3">
    <source>
        <dbReference type="EMBL" id="ETW93791.1"/>
    </source>
</evidence>
<protein>
    <recommendedName>
        <fullName evidence="2">AB hydrolase-1 domain-containing protein</fullName>
    </recommendedName>
</protein>
<reference evidence="3 4" key="1">
    <citation type="journal article" date="2014" name="Nature">
        <title>An environmental bacterial taxon with a large and distinct metabolic repertoire.</title>
        <authorList>
            <person name="Wilson M.C."/>
            <person name="Mori T."/>
            <person name="Ruckert C."/>
            <person name="Uria A.R."/>
            <person name="Helf M.J."/>
            <person name="Takada K."/>
            <person name="Gernert C."/>
            <person name="Steffens U.A."/>
            <person name="Heycke N."/>
            <person name="Schmitt S."/>
            <person name="Rinke C."/>
            <person name="Helfrich E.J."/>
            <person name="Brachmann A.O."/>
            <person name="Gurgui C."/>
            <person name="Wakimoto T."/>
            <person name="Kracht M."/>
            <person name="Crusemann M."/>
            <person name="Hentschel U."/>
            <person name="Abe I."/>
            <person name="Matsunaga S."/>
            <person name="Kalinowski J."/>
            <person name="Takeyama H."/>
            <person name="Piel J."/>
        </authorList>
    </citation>
    <scope>NUCLEOTIDE SEQUENCE [LARGE SCALE GENOMIC DNA]</scope>
    <source>
        <strain evidence="4">TSY1</strain>
    </source>
</reference>
<dbReference type="EMBL" id="AZHW01001173">
    <property type="protein sequence ID" value="ETW93791.1"/>
    <property type="molecule type" value="Genomic_DNA"/>
</dbReference>
<comment type="caution">
    <text evidence="3">The sequence shown here is derived from an EMBL/GenBank/DDBJ whole genome shotgun (WGS) entry which is preliminary data.</text>
</comment>
<dbReference type="AlphaFoldDB" id="W4L8Z8"/>
<dbReference type="HOGENOM" id="CLU_793855_0_0_7"/>